<feature type="region of interest" description="Disordered" evidence="9">
    <location>
        <begin position="4259"/>
        <end position="4278"/>
    </location>
</feature>
<dbReference type="InterPro" id="IPR001846">
    <property type="entry name" value="VWF_type-D"/>
</dbReference>
<keyword evidence="3" id="KW-0732">Signal</keyword>
<keyword evidence="5" id="KW-0186">Copper</keyword>
<feature type="region of interest" description="Disordered" evidence="9">
    <location>
        <begin position="3208"/>
        <end position="3243"/>
    </location>
</feature>
<feature type="compositionally biased region" description="Polar residues" evidence="9">
    <location>
        <begin position="3508"/>
        <end position="3611"/>
    </location>
</feature>
<dbReference type="InterPro" id="IPR002919">
    <property type="entry name" value="TIL_dom"/>
</dbReference>
<feature type="disulfide bond" evidence="8">
    <location>
        <begin position="4669"/>
        <end position="4718"/>
    </location>
</feature>
<dbReference type="PROSITE" id="PS01225">
    <property type="entry name" value="CTCK_2"/>
    <property type="match status" value="1"/>
</dbReference>
<dbReference type="RefSeq" id="XP_053058698.1">
    <property type="nucleotide sequence ID" value="XM_053202723.1"/>
</dbReference>
<feature type="compositionally biased region" description="Polar residues" evidence="9">
    <location>
        <begin position="1980"/>
        <end position="1990"/>
    </location>
</feature>
<dbReference type="Pfam" id="PF13330">
    <property type="entry name" value="Mucin2_WxxW"/>
    <property type="match status" value="10"/>
</dbReference>
<feature type="region of interest" description="Disordered" evidence="9">
    <location>
        <begin position="2535"/>
        <end position="2889"/>
    </location>
</feature>
<comment type="subcellular location">
    <subcellularLocation>
        <location evidence="1">Secreted</location>
    </subcellularLocation>
</comment>
<keyword evidence="13" id="KW-1185">Reference proteome</keyword>
<feature type="compositionally biased region" description="Low complexity" evidence="9">
    <location>
        <begin position="3353"/>
        <end position="3411"/>
    </location>
</feature>
<dbReference type="Proteomes" id="UP001652583">
    <property type="component" value="Chromosome D1"/>
</dbReference>
<dbReference type="PROSITE" id="PS01185">
    <property type="entry name" value="CTCK_1"/>
    <property type="match status" value="1"/>
</dbReference>
<comment type="caution">
    <text evidence="8">Lacks conserved residue(s) required for the propagation of feature annotation.</text>
</comment>
<dbReference type="InterPro" id="IPR036084">
    <property type="entry name" value="Ser_inhib-like_sf"/>
</dbReference>
<dbReference type="SMART" id="SM00214">
    <property type="entry name" value="VWC"/>
    <property type="match status" value="6"/>
</dbReference>
<feature type="compositionally biased region" description="Low complexity" evidence="9">
    <location>
        <begin position="3615"/>
        <end position="3628"/>
    </location>
</feature>
<dbReference type="InterPro" id="IPR058753">
    <property type="entry name" value="TIL_OTOGL_Mucin"/>
</dbReference>
<feature type="region of interest" description="Disordered" evidence="9">
    <location>
        <begin position="3826"/>
        <end position="3918"/>
    </location>
</feature>
<feature type="compositionally biased region" description="Low complexity" evidence="9">
    <location>
        <begin position="2535"/>
        <end position="2545"/>
    </location>
</feature>
<feature type="region of interest" description="Disordered" evidence="9">
    <location>
        <begin position="2177"/>
        <end position="2277"/>
    </location>
</feature>
<dbReference type="Pfam" id="PF08742">
    <property type="entry name" value="C8"/>
    <property type="match status" value="4"/>
</dbReference>
<feature type="compositionally biased region" description="Polar residues" evidence="9">
    <location>
        <begin position="1816"/>
        <end position="1829"/>
    </location>
</feature>
<feature type="region of interest" description="Disordered" evidence="9">
    <location>
        <begin position="1443"/>
        <end position="1486"/>
    </location>
</feature>
<dbReference type="SMART" id="SM00041">
    <property type="entry name" value="CT"/>
    <property type="match status" value="1"/>
</dbReference>
<feature type="compositionally biased region" description="Polar residues" evidence="9">
    <location>
        <begin position="3030"/>
        <end position="3044"/>
    </location>
</feature>
<feature type="compositionally biased region" description="Polar residues" evidence="9">
    <location>
        <begin position="2056"/>
        <end position="2070"/>
    </location>
</feature>
<feature type="compositionally biased region" description="Low complexity" evidence="9">
    <location>
        <begin position="1830"/>
        <end position="1856"/>
    </location>
</feature>
<accession>A0ABM3NGZ6</accession>
<feature type="compositionally biased region" description="Polar residues" evidence="9">
    <location>
        <begin position="3629"/>
        <end position="3639"/>
    </location>
</feature>
<feature type="domain" description="CTCK" evidence="10">
    <location>
        <begin position="4649"/>
        <end position="4741"/>
    </location>
</feature>
<dbReference type="Pfam" id="PF25962">
    <property type="entry name" value="TIL_OTOGL_Mucin"/>
    <property type="match status" value="1"/>
</dbReference>
<feature type="compositionally biased region" description="Pro residues" evidence="9">
    <location>
        <begin position="4268"/>
        <end position="4278"/>
    </location>
</feature>
<dbReference type="PROSITE" id="PS01208">
    <property type="entry name" value="VWFC_1"/>
    <property type="match status" value="2"/>
</dbReference>
<feature type="compositionally biased region" description="Low complexity" evidence="9">
    <location>
        <begin position="2232"/>
        <end position="2277"/>
    </location>
</feature>
<feature type="compositionally biased region" description="Low complexity" evidence="9">
    <location>
        <begin position="2553"/>
        <end position="2585"/>
    </location>
</feature>
<feature type="compositionally biased region" description="Polar residues" evidence="9">
    <location>
        <begin position="3861"/>
        <end position="3875"/>
    </location>
</feature>
<feature type="region of interest" description="Disordered" evidence="9">
    <location>
        <begin position="1602"/>
        <end position="1685"/>
    </location>
</feature>
<dbReference type="GeneID" id="106987383"/>
<evidence type="ECO:0000256" key="7">
    <source>
        <dbReference type="ARBA" id="ARBA00023180"/>
    </source>
</evidence>
<dbReference type="SUPFAM" id="SSF57567">
    <property type="entry name" value="Serine protease inhibitors"/>
    <property type="match status" value="4"/>
</dbReference>
<dbReference type="SUPFAM" id="SSF57603">
    <property type="entry name" value="FnI-like domain"/>
    <property type="match status" value="2"/>
</dbReference>
<dbReference type="InterPro" id="IPR050780">
    <property type="entry name" value="Mucin_vWF_Thrombospondin_sf"/>
</dbReference>
<feature type="compositionally biased region" description="Low complexity" evidence="9">
    <location>
        <begin position="3050"/>
        <end position="3061"/>
    </location>
</feature>
<dbReference type="CDD" id="cd19941">
    <property type="entry name" value="TIL"/>
    <property type="match status" value="4"/>
</dbReference>
<evidence type="ECO:0000259" key="11">
    <source>
        <dbReference type="PROSITE" id="PS50184"/>
    </source>
</evidence>
<dbReference type="SMART" id="SM00215">
    <property type="entry name" value="VWC_out"/>
    <property type="match status" value="4"/>
</dbReference>
<dbReference type="SMART" id="SM00832">
    <property type="entry name" value="C8"/>
    <property type="match status" value="4"/>
</dbReference>
<feature type="compositionally biased region" description="Low complexity" evidence="9">
    <location>
        <begin position="2995"/>
        <end position="3029"/>
    </location>
</feature>
<feature type="compositionally biased region" description="Low complexity" evidence="9">
    <location>
        <begin position="2784"/>
        <end position="2797"/>
    </location>
</feature>
<dbReference type="InterPro" id="IPR014853">
    <property type="entry name" value="VWF/SSPO/ZAN-like_Cys-rich_dom"/>
</dbReference>
<feature type="region of interest" description="Disordered" evidence="9">
    <location>
        <begin position="2995"/>
        <end position="3082"/>
    </location>
</feature>
<feature type="region of interest" description="Disordered" evidence="9">
    <location>
        <begin position="3353"/>
        <end position="3721"/>
    </location>
</feature>
<feature type="compositionally biased region" description="Polar residues" evidence="9">
    <location>
        <begin position="2688"/>
        <end position="2780"/>
    </location>
</feature>
<feature type="compositionally biased region" description="Polar residues" evidence="9">
    <location>
        <begin position="1857"/>
        <end position="1962"/>
    </location>
</feature>
<feature type="compositionally biased region" description="Low complexity" evidence="9">
    <location>
        <begin position="1966"/>
        <end position="1979"/>
    </location>
</feature>
<gene>
    <name evidence="14" type="primary">MUC5B</name>
</gene>
<organism evidence="13 14">
    <name type="scientific">Acinonyx jubatus</name>
    <name type="common">Cheetah</name>
    <dbReference type="NCBI Taxonomy" id="32536"/>
    <lineage>
        <taxon>Eukaryota</taxon>
        <taxon>Metazoa</taxon>
        <taxon>Chordata</taxon>
        <taxon>Craniata</taxon>
        <taxon>Vertebrata</taxon>
        <taxon>Euteleostomi</taxon>
        <taxon>Mammalia</taxon>
        <taxon>Eutheria</taxon>
        <taxon>Laurasiatheria</taxon>
        <taxon>Carnivora</taxon>
        <taxon>Feliformia</taxon>
        <taxon>Felidae</taxon>
        <taxon>Felinae</taxon>
        <taxon>Acinonyx</taxon>
    </lineage>
</organism>
<dbReference type="InterPro" id="IPR006207">
    <property type="entry name" value="Cys_knot_C"/>
</dbReference>
<evidence type="ECO:0000256" key="8">
    <source>
        <dbReference type="PROSITE-ProRule" id="PRU00039"/>
    </source>
</evidence>
<evidence type="ECO:0000256" key="3">
    <source>
        <dbReference type="ARBA" id="ARBA00022729"/>
    </source>
</evidence>
<feature type="compositionally biased region" description="Polar residues" evidence="9">
    <location>
        <begin position="1443"/>
        <end position="1463"/>
    </location>
</feature>
<dbReference type="InterPro" id="IPR001007">
    <property type="entry name" value="VWF_dom"/>
</dbReference>
<feature type="compositionally biased region" description="Low complexity" evidence="9">
    <location>
        <begin position="2852"/>
        <end position="2873"/>
    </location>
</feature>
<feature type="compositionally biased region" description="Low complexity" evidence="9">
    <location>
        <begin position="3881"/>
        <end position="3905"/>
    </location>
</feature>
<keyword evidence="7" id="KW-0325">Glycoprotein</keyword>
<keyword evidence="4" id="KW-0677">Repeat</keyword>
<feature type="compositionally biased region" description="Low complexity" evidence="9">
    <location>
        <begin position="2034"/>
        <end position="2055"/>
    </location>
</feature>
<dbReference type="Gene3D" id="2.10.25.10">
    <property type="entry name" value="Laminin"/>
    <property type="match status" value="4"/>
</dbReference>
<feature type="compositionally biased region" description="Polar residues" evidence="9">
    <location>
        <begin position="2212"/>
        <end position="2226"/>
    </location>
</feature>
<dbReference type="PROSITE" id="PS50184">
    <property type="entry name" value="VWFC_2"/>
    <property type="match status" value="2"/>
</dbReference>
<name>A0ABM3NGZ6_ACIJB</name>
<dbReference type="Pfam" id="PF01826">
    <property type="entry name" value="TIL"/>
    <property type="match status" value="2"/>
</dbReference>
<keyword evidence="6 8" id="KW-1015">Disulfide bond</keyword>
<dbReference type="SMART" id="SM00216">
    <property type="entry name" value="VWD"/>
    <property type="match status" value="4"/>
</dbReference>
<evidence type="ECO:0000313" key="14">
    <source>
        <dbReference type="RefSeq" id="XP_053058698.1"/>
    </source>
</evidence>
<protein>
    <submittedName>
        <fullName evidence="14">Mucin-5B</fullName>
    </submittedName>
</protein>
<feature type="compositionally biased region" description="Low complexity" evidence="9">
    <location>
        <begin position="3826"/>
        <end position="3860"/>
    </location>
</feature>
<evidence type="ECO:0000256" key="1">
    <source>
        <dbReference type="ARBA" id="ARBA00004613"/>
    </source>
</evidence>
<proteinExistence type="predicted"/>
<evidence type="ECO:0000256" key="5">
    <source>
        <dbReference type="ARBA" id="ARBA00023008"/>
    </source>
</evidence>
<feature type="compositionally biased region" description="Low complexity" evidence="9">
    <location>
        <begin position="1602"/>
        <end position="1613"/>
    </location>
</feature>
<feature type="region of interest" description="Disordered" evidence="9">
    <location>
        <begin position="1793"/>
        <end position="2072"/>
    </location>
</feature>
<feature type="compositionally biased region" description="Low complexity" evidence="9">
    <location>
        <begin position="3221"/>
        <end position="3230"/>
    </location>
</feature>
<dbReference type="InterPro" id="IPR025155">
    <property type="entry name" value="WxxW_domain"/>
</dbReference>
<feature type="domain" description="VWFD" evidence="12">
    <location>
        <begin position="894"/>
        <end position="1067"/>
    </location>
</feature>
<keyword evidence="2" id="KW-0964">Secreted</keyword>
<feature type="disulfide bond" evidence="8">
    <location>
        <begin position="4680"/>
        <end position="4734"/>
    </location>
</feature>
<evidence type="ECO:0000256" key="6">
    <source>
        <dbReference type="ARBA" id="ARBA00023157"/>
    </source>
</evidence>
<feature type="domain" description="VWFD" evidence="12">
    <location>
        <begin position="4078"/>
        <end position="4265"/>
    </location>
</feature>
<feature type="compositionally biased region" description="Low complexity" evidence="9">
    <location>
        <begin position="2000"/>
        <end position="2019"/>
    </location>
</feature>
<feature type="compositionally biased region" description="Low complexity" evidence="9">
    <location>
        <begin position="3466"/>
        <end position="3507"/>
    </location>
</feature>
<feature type="compositionally biased region" description="Low complexity" evidence="9">
    <location>
        <begin position="2177"/>
        <end position="2211"/>
    </location>
</feature>
<evidence type="ECO:0000256" key="9">
    <source>
        <dbReference type="SAM" id="MobiDB-lite"/>
    </source>
</evidence>
<reference evidence="14" key="1">
    <citation type="submission" date="2025-08" db="UniProtKB">
        <authorList>
            <consortium name="RefSeq"/>
        </authorList>
    </citation>
    <scope>IDENTIFICATION</scope>
    <source>
        <tissue evidence="14">Blood</tissue>
    </source>
</reference>
<evidence type="ECO:0000259" key="10">
    <source>
        <dbReference type="PROSITE" id="PS01225"/>
    </source>
</evidence>
<feature type="compositionally biased region" description="Gly residues" evidence="9">
    <location>
        <begin position="1674"/>
        <end position="1684"/>
    </location>
</feature>
<feature type="domain" description="VWFC" evidence="11">
    <location>
        <begin position="4518"/>
        <end position="4583"/>
    </location>
</feature>
<feature type="compositionally biased region" description="Polar residues" evidence="9">
    <location>
        <begin position="2798"/>
        <end position="2808"/>
    </location>
</feature>
<feature type="domain" description="VWFD" evidence="12">
    <location>
        <begin position="76"/>
        <end position="246"/>
    </location>
</feature>
<feature type="compositionally biased region" description="Low complexity" evidence="9">
    <location>
        <begin position="2403"/>
        <end position="2412"/>
    </location>
</feature>
<feature type="compositionally biased region" description="Polar residues" evidence="9">
    <location>
        <begin position="2586"/>
        <end position="2644"/>
    </location>
</feature>
<feature type="compositionally biased region" description="Low complexity" evidence="9">
    <location>
        <begin position="1793"/>
        <end position="1807"/>
    </location>
</feature>
<feature type="compositionally biased region" description="Low complexity" evidence="9">
    <location>
        <begin position="1641"/>
        <end position="1673"/>
    </location>
</feature>
<evidence type="ECO:0000259" key="12">
    <source>
        <dbReference type="PROSITE" id="PS51233"/>
    </source>
</evidence>
<feature type="region of interest" description="Disordered" evidence="9">
    <location>
        <begin position="2390"/>
        <end position="2425"/>
    </location>
</feature>
<dbReference type="PANTHER" id="PTHR11339">
    <property type="entry name" value="EXTRACELLULAR MATRIX GLYCOPROTEIN RELATED"/>
    <property type="match status" value="1"/>
</dbReference>
<feature type="disulfide bond" evidence="8">
    <location>
        <begin position="4684"/>
        <end position="4736"/>
    </location>
</feature>
<feature type="compositionally biased region" description="Low complexity" evidence="9">
    <location>
        <begin position="3649"/>
        <end position="3668"/>
    </location>
</feature>
<dbReference type="PROSITE" id="PS51233">
    <property type="entry name" value="VWFD"/>
    <property type="match status" value="4"/>
</dbReference>
<feature type="compositionally biased region" description="Low complexity" evidence="9">
    <location>
        <begin position="3683"/>
        <end position="3704"/>
    </location>
</feature>
<feature type="compositionally biased region" description="Low complexity" evidence="9">
    <location>
        <begin position="2645"/>
        <end position="2687"/>
    </location>
</feature>
<sequence length="4756" mass="504285">MGSWMALGLAGSAPCGQWWGPTPDAGAGLSALLVALRAPRPQPGKGYPWVAGRGLWHLPGPHHALPTALNAAHNGQVCSTWGDFHYKTFDGDVFRFPGLCNYVLSMHCGAAYEDFNIQVRRGLAGSRPTITHIILKTQGLVLEASNSSILINGQREELPYSRAGVLVEESSVYIKVDVRLVLTFLWNREEAALLELDPKYANQTCGLCGDFNGLRAVNEFYAHNARLTPLQFGNLQKLDGPTEQCQDPLPSPANNCTDREGICHRTLLGPAFSECNTLVDPAVYVAACTQDLCRCPDCPCATFAEYSRQCAHAGGQPQNWRGPDLCPWTCPLNTQQRECGSPCTDTCSNPERSQLCEDHCVDGCFCPPGTVLDDVTHTGCLPLEQCPCTHGGHTYAPGASFTTSCSSCTCSGGLWQCQNLPCPGTCSVQGGSHISTYDERLYDVHGDCSYVLSKKCAGNGFTVLAELRKCGLTDNENCLKMVTLSVNGGDTIIQIQASGGVFMNSVHTRLPVSAANITIFRPTSFFVLVHTGLGLQLQVQLVPLMQVFLRLDPSYHGQMCGLCGNFNQNQADDFRTLSGVVEGTAAAFANTWKTQAACPNVKNSFEDPCSLSVENENYAQHWCSLLTDPAGAFSPCHSVLNPAPFHSHCMFDTCNCQKSEDCLCAALSSYVHACAAKGVLLRGWRDGVCAKYVSSCPKSQNYSYVVASCQPTCRALSQVDVTCGVTFVPVDGCICPSGTFLDDSGACVSAEACPCYFRGSAVAPGEVVHDDSVVCSCVGGKLSCLGAAEHRSSGCAAPMVYLDCRNVSAGAPGAECLRSCHTLDVDCFSTHCVSGCVCPPGLVSDGSGGCVAEEDCPCLHNEAAYKPGETIRVDCNTCTCRSRRWECSSKACLGTCVAYGDGHFITFDGERYSFEGSCEYTLAQDYCGGNGTGTTNGTFRVVTENVPCGTTGVTCSKAIKLFLENYELILREGTHKVVQRGPGRDLPYKVRYTGVYLTVETRSGMVVSWDRKTSVFIRLQQGYKGRVCGLCGNFDDNAVNDFTTRSQSVVGNALEFGNSWKFSPSCADAPAPRDACAANPHRKSWAQKQCSVLNSATFAACHSQVDSTKYYEACVGDTCACDSGGDCECLCTAVAAYAQACRDVGVCVSWRTPDICPLFCDYYNREGQCEWHYQPCGPPCMRTCRNPSGRCLTELPGLEGCYPKCPPSEPFFNEDQMKCVAQCGCYDEDGNYHDVGARVPTAGNCQSCECTAGGLRCAHSLEACTCTYEGRTYHFEDVIYNTTDGLGACLIAICGNNGTIIRRAVECPGTPSTTPFTFTTTVTPLSTTGSVPTSSTVCVREVCYWSGWHDSSHPEPGLPGGDFETFVNLRQRGHEVCPAPVAIECRAQKFPHVPLQLLGQKVECDVARGLTCLNGEQSHQLCYNYELQVLCCDHVPCGTSPAATTQQPPVSSLSGPTFQSTGAPTLHPRWPPTVQSTGATTTTGTRTLSSSASATTACQPRCWWTEWFDEDYPKSEEAGGDVESYDKIRRAGGAVCEHPEDIECQAKIFPGRSPAELGQHVHCDPSFGLVCRNEEQAGLFKMCYNYRIRVLCCSRDHCAGPTATAATTAGPWTRTSPRGTPWRPSTGPTLASGTTPTHVAPTVTRAAGATGTGTISPPSTETTTPTTKTSPGIPGTGPTTGQGTTGCQPQCEWTDWFDVDFPTSGVEGGDMETFDNIRAAGGKLCWEPKDVQCRAESYPEVSIDQIGQVISCSLQTGLVCRNADQKGQFNMCFNYNVRALCCQPSPYCPTSAAPSTSSTAAGAVTSPGPGAATRAVTRSQASSPRNTPMVTVPTSQTGPSSPGTTQTLPPLSGTTQILPSSPRTTQITPSSGTTWRVTVPTSQTVPSSPWTTQTLPPLSGNIQILPSSQRTTQRVSVPTSQPGPSSPRTTQTLSPSSGTTQILPSSPRTTQTLPPSSGTTWRVSVPTSQPGPSSPQTTQRLSVATGQTLPPSARITERVSSPSPSSSTGIPTTTSKPTSAHAPTTVPVVTSSGRATPWSRPSRPTSRTTPLSTAPQSASTRHTLAPSSSPGCRPRCAWTDWFDEDYPIPGPDGGDFETFAVWRLAGHVFCDRPRDIECRSEKVPDAPLEEVGQVVQCNVSFGLVCRNREQPGPLPYCHNFHARLLCCEDYSHCATTPATTAAPSLSPKTSRTSAMPTTTPTTVSRSPPGTRVSASPTWRTETSSGLPGTVPSTAGATSSTRTSLPPPTTEATSSPPSTALGSSTVASTATSPAVGSTACEPRCAWTDWLDESYPVPGASGGDFETYANIRAAGKAICKRPLDLECRAELLPDVPLQELGQVVQCRLGEGLVCHNRDQVGRFKMCLNYHIRVLCCDDYSHCPSTLATTTMTPRATSPGPTPTLAASTTVWSPTTPSPTAPSTGHTAATSPCQPACRWTGWLDSDQPLPGRFGGDIETYYHIQDTGGQLCADPEAIECQAVLFPDVPLEQLGQVLRCDVNYGLICRNNRQRGGQTCLNYHIRVLCCDDYSHCASSAVPEPTSSSSSTGQKVPGPRTTATHPSSPATTRRVTVPTTQTIPPSSVTTQTLPSSPGTTKTLPPSSGTTQTLFTSPGTTQTLPSSGGTTQTLFTSPGTTQTLPSSPGTTKTLPPSSGTTQTPPPSSGTTQTLPSSPGTTQTLPSSPGTTQSLSVSSGTTQILPSSQRTTQRVSVPTSQPGPSSPRTTQTLSPSSGMTQILPSSPRTTQAPPSSGTTWRVTLPTSQTGPSSPRTTQTLPPSSGTTWRVSVPTSQPGPSSPQTTQRLSVATGQTLPPSARITERVSSPSPSSSTGIPTTTSKPTSAHAPTTVPVVTSSGRATPWSRPSRPTSRTTPLSTAPQSASTRHTLAPSSSPGCRPRCAWTDWFDEDYPIPGPDGGDFETFAVWRLAGHVFCDRPRDIECRSEKVPDAPLEEVGQVVQCNVSFGLLCRNREQPGPLPYCHNFHARLLCCEDYSHCATTPATTAAPSLSPKTSRTSAMPTTTPTTVSRSPPGTRVSASPTWRTETSSGLPGTVPSTAGATSSTRTSLPPPTTEATSSPLSTALGSSTVASTATSPAVGSTACEPRCAWTDWLDESYPVPGASGGDFETYANIRAAGKAICKRPLDLECRAELLPDVPLQELGQVVQCRLGEGLVCHNRDQVGRFKMCLNYHIRVLCCDDYSHCPSTLATTTMTPRATSPGPTPTLAASTTVWSPTTPSPTAPSTGHTAATSPCQPACRWTGWLDSDQPLPGRFGGDIETYYHIQDTGGQLCADPEAIECQAVLFPDVPLEQLGQVLRCDVNYGLICRNNRQRGGQTCLNYHIRVLCCDDYSHCASSAVPEPTSSSSSTGQRSSQVPGPRTTATHPSSPATTRRVTVPTTQTVPPSSVTTQTLPSSPGTTKTLPPSSGTTQTLFTSPGTTQTLPSSGGTTQTLFTSPGTTQTLPSSPGTTKTLPPSSGTTQTPPPSSGTTQTLPSSPGTTQTLPSSPGTTQTLFTSPGTTQSLSVSSGTTQILPSSQRTTQRVSVPTSQPGPSSPRTTQTLSPSSGTTQILPSSPRTTQAPPSSGTTWRVTLPTSQTGPSSPRTTQTLPPSSGTTWRVSVPTSQPGPSSPQTTQRLSVATGQTLPPSARITERVSSPSPSSSTGIPTTTSKPTSAHAPTTVPVVTSSGRATPWSRPSRPTSRTTPLSTAPQSASTRHTLAPSSSPGCRPRCAWTDWFDEDYPIPGPDGGDFETFAVWRLAGHVFCDRPRDIECRSEKVPDAPLEEVGQVVQCNVSFGLLCRNREQPGPLPYCHNFHARLLCCEDYSHCATTPATTAAPSLSPKTSRTSAMPTTTPTTVSRSPPGTRVSASPTWRTETSSGLPGTVPSTAGATSSTRTTLPPPTTEATSSPPSTAPGPSPAASTSLPVMVWTSSTSVVTTPRPPASSSTHFTTGCLCRAYGQLFSPGDVVYNKTDSAGCHFSAICNQRCDIDRFQSTCPTSSPPASSAPLSPSSAAPPCDLLVPPRQVNESWTLPDCTVARCEGNNRMVLLERKSAASVSCVNGHRPVRVWQGSEPCDFRFECECLCSGWGNSHYNTFDGTSYSFVDNCTHVLMREIRPRHGNLSIYMHNYYCGATSATAQCPRALSTRYKSTEVILTTSTGANGQEEPLILFDRKQVSPGFAKNGVSVSVTGTTTMGIDIPALNVSISFDGHVFQVRLPYTHFSHNTEGQCGTCTNSQTDDCRQPDGTTAPTCQDMAHTWLVRESSREDCGAPTPQPPVPATPTSSPCPPAPLCELLLSPVFAECHGLIPPGPFFSSCISDGCQADRQAPCKSLEAYAALCRAQGVCSSWRDATGGLCNFTCPSGKVYQPCGPAQPVSCDSRRQSKVGKGLAEGCFCPDGHTLFNTHTNVCVRECGCVGPDGFPKSPGERWVSNCQDCVCHEGSLSVRCTPVLCEARDRPLQCSRAGLVTVTRPVADKPCCLETLCVCNTTTCPQSPPKCVPGEELVATQEEGDCCPTFSCRPKLCTYNGTAYGIGATFPAVTPCHTCTCLSVDTQHPTVQCKEDNCSTTCPQGFQYQKVEGQCCGECVQTACLTPDGRLVQPNETWVSSLVDNCTEYRCDAKNGLHVLTLRPLPCLDPSSCKGILRKTGCCYSCEEVDSCQVRVNRTVLRHQGCATQAPVNVTFCEGSCPGVSKFSMEAQAMQRQCTCCQETRVHEQVVTMQCPDGTAVQHTYTHVDECSCAASCVPAPEAPEDSTPIFSI</sequence>
<evidence type="ECO:0000313" key="13">
    <source>
        <dbReference type="Proteomes" id="UP001652583"/>
    </source>
</evidence>
<feature type="compositionally biased region" description="Low complexity" evidence="9">
    <location>
        <begin position="2818"/>
        <end position="2837"/>
    </location>
</feature>
<feature type="compositionally biased region" description="Polar residues" evidence="9">
    <location>
        <begin position="2874"/>
        <end position="2888"/>
    </location>
</feature>
<feature type="compositionally biased region" description="Polar residues" evidence="9">
    <location>
        <begin position="1626"/>
        <end position="1637"/>
    </location>
</feature>
<feature type="compositionally biased region" description="Polar residues" evidence="9">
    <location>
        <begin position="3412"/>
        <end position="3465"/>
    </location>
</feature>
<feature type="compositionally biased region" description="Polar residues" evidence="9">
    <location>
        <begin position="3705"/>
        <end position="3719"/>
    </location>
</feature>
<feature type="domain" description="VWFD" evidence="12">
    <location>
        <begin position="424"/>
        <end position="599"/>
    </location>
</feature>
<dbReference type="PANTHER" id="PTHR11339:SF408">
    <property type="entry name" value="MUCIN-5B"/>
    <property type="match status" value="1"/>
</dbReference>
<evidence type="ECO:0000256" key="4">
    <source>
        <dbReference type="ARBA" id="ARBA00022737"/>
    </source>
</evidence>
<feature type="compositionally biased region" description="Low complexity" evidence="9">
    <location>
        <begin position="1476"/>
        <end position="1486"/>
    </location>
</feature>
<dbReference type="Pfam" id="PF00094">
    <property type="entry name" value="VWD"/>
    <property type="match status" value="4"/>
</dbReference>
<feature type="domain" description="VWFC" evidence="11">
    <location>
        <begin position="4411"/>
        <end position="4481"/>
    </location>
</feature>
<evidence type="ECO:0000256" key="2">
    <source>
        <dbReference type="ARBA" id="ARBA00022525"/>
    </source>
</evidence>